<dbReference type="Pfam" id="PF00486">
    <property type="entry name" value="Trans_reg_C"/>
    <property type="match status" value="1"/>
</dbReference>
<dbReference type="EMBL" id="FMYV01000002">
    <property type="protein sequence ID" value="SDC26093.1"/>
    <property type="molecule type" value="Genomic_DNA"/>
</dbReference>
<proteinExistence type="predicted"/>
<evidence type="ECO:0000256" key="6">
    <source>
        <dbReference type="PROSITE-ProRule" id="PRU00169"/>
    </source>
</evidence>
<evidence type="ECO:0000313" key="11">
    <source>
        <dbReference type="EMBL" id="TGG88426.1"/>
    </source>
</evidence>
<evidence type="ECO:0000256" key="1">
    <source>
        <dbReference type="ARBA" id="ARBA00022553"/>
    </source>
</evidence>
<dbReference type="SMART" id="SM00862">
    <property type="entry name" value="Trans_reg_C"/>
    <property type="match status" value="1"/>
</dbReference>
<dbReference type="STRING" id="28234.SAMN04488588_0743"/>
<reference evidence="10 12" key="1">
    <citation type="submission" date="2016-10" db="EMBL/GenBank/DDBJ databases">
        <authorList>
            <person name="de Groot N.N."/>
        </authorList>
    </citation>
    <scope>NUCLEOTIDE SEQUENCE [LARGE SCALE GENOMIC DNA]</scope>
    <source>
        <strain evidence="10 12">WG14</strain>
    </source>
</reference>
<keyword evidence="4 7" id="KW-0238">DNA-binding</keyword>
<evidence type="ECO:0000259" key="8">
    <source>
        <dbReference type="PROSITE" id="PS50110"/>
    </source>
</evidence>
<dbReference type="Gene3D" id="1.10.10.10">
    <property type="entry name" value="Winged helix-like DNA-binding domain superfamily/Winged helix DNA-binding domain"/>
    <property type="match status" value="1"/>
</dbReference>
<reference evidence="11 13" key="2">
    <citation type="submission" date="2019-04" db="EMBL/GenBank/DDBJ databases">
        <title>Draft genome sequence data and analysis of a Fermenting Bacterium, Geotoga petraea strain HO-Geo1, isolated from heavy-oil petroleum reservoir in Russia.</title>
        <authorList>
            <person name="Grouzdev D.S."/>
            <person name="Semenova E.M."/>
            <person name="Sokolova D.S."/>
            <person name="Tourova T.P."/>
            <person name="Poltaraus A.B."/>
            <person name="Nazina T.N."/>
        </authorList>
    </citation>
    <scope>NUCLEOTIDE SEQUENCE [LARGE SCALE GENOMIC DNA]</scope>
    <source>
        <strain evidence="11 13">HO-Geo1</strain>
    </source>
</reference>
<name>A0A1G6K591_9BACT</name>
<evidence type="ECO:0000256" key="3">
    <source>
        <dbReference type="ARBA" id="ARBA00023015"/>
    </source>
</evidence>
<dbReference type="FunFam" id="3.40.50.2300:FF:000001">
    <property type="entry name" value="DNA-binding response regulator PhoB"/>
    <property type="match status" value="1"/>
</dbReference>
<feature type="DNA-binding region" description="OmpR/PhoB-type" evidence="7">
    <location>
        <begin position="131"/>
        <end position="230"/>
    </location>
</feature>
<dbReference type="PANTHER" id="PTHR48111:SF2">
    <property type="entry name" value="RESPONSE REGULATOR SAER"/>
    <property type="match status" value="1"/>
</dbReference>
<dbReference type="GO" id="GO:0000976">
    <property type="term" value="F:transcription cis-regulatory region binding"/>
    <property type="evidence" value="ECO:0007669"/>
    <property type="project" value="TreeGrafter"/>
</dbReference>
<dbReference type="InterPro" id="IPR039420">
    <property type="entry name" value="WalR-like"/>
</dbReference>
<evidence type="ECO:0000256" key="2">
    <source>
        <dbReference type="ARBA" id="ARBA00023012"/>
    </source>
</evidence>
<dbReference type="SUPFAM" id="SSF46894">
    <property type="entry name" value="C-terminal effector domain of the bipartite response regulators"/>
    <property type="match status" value="1"/>
</dbReference>
<dbReference type="Pfam" id="PF00072">
    <property type="entry name" value="Response_reg"/>
    <property type="match status" value="1"/>
</dbReference>
<dbReference type="SUPFAM" id="SSF52172">
    <property type="entry name" value="CheY-like"/>
    <property type="match status" value="1"/>
</dbReference>
<dbReference type="PANTHER" id="PTHR48111">
    <property type="entry name" value="REGULATOR OF RPOS"/>
    <property type="match status" value="1"/>
</dbReference>
<dbReference type="Proteomes" id="UP000297288">
    <property type="component" value="Unassembled WGS sequence"/>
</dbReference>
<dbReference type="Proteomes" id="UP000199322">
    <property type="component" value="Unassembled WGS sequence"/>
</dbReference>
<dbReference type="GO" id="GO:0006355">
    <property type="term" value="P:regulation of DNA-templated transcription"/>
    <property type="evidence" value="ECO:0007669"/>
    <property type="project" value="InterPro"/>
</dbReference>
<dbReference type="InterPro" id="IPR011006">
    <property type="entry name" value="CheY-like_superfamily"/>
</dbReference>
<dbReference type="InterPro" id="IPR001867">
    <property type="entry name" value="OmpR/PhoB-type_DNA-bd"/>
</dbReference>
<dbReference type="InterPro" id="IPR036388">
    <property type="entry name" value="WH-like_DNA-bd_sf"/>
</dbReference>
<dbReference type="GO" id="GO:0005829">
    <property type="term" value="C:cytosol"/>
    <property type="evidence" value="ECO:0007669"/>
    <property type="project" value="TreeGrafter"/>
</dbReference>
<keyword evidence="5" id="KW-0804">Transcription</keyword>
<feature type="domain" description="Response regulatory" evidence="8">
    <location>
        <begin position="4"/>
        <end position="117"/>
    </location>
</feature>
<dbReference type="CDD" id="cd00383">
    <property type="entry name" value="trans_reg_C"/>
    <property type="match status" value="1"/>
</dbReference>
<evidence type="ECO:0000256" key="5">
    <source>
        <dbReference type="ARBA" id="ARBA00023163"/>
    </source>
</evidence>
<dbReference type="AlphaFoldDB" id="A0A1G6K591"/>
<evidence type="ECO:0000256" key="7">
    <source>
        <dbReference type="PROSITE-ProRule" id="PRU01091"/>
    </source>
</evidence>
<keyword evidence="1 6" id="KW-0597">Phosphoprotein</keyword>
<dbReference type="OrthoDB" id="9812490at2"/>
<dbReference type="Gene3D" id="3.40.50.2300">
    <property type="match status" value="1"/>
</dbReference>
<keyword evidence="12" id="KW-1185">Reference proteome</keyword>
<dbReference type="RefSeq" id="WP_091402915.1">
    <property type="nucleotide sequence ID" value="NZ_FMYV01000002.1"/>
</dbReference>
<evidence type="ECO:0000313" key="13">
    <source>
        <dbReference type="Proteomes" id="UP000297288"/>
    </source>
</evidence>
<protein>
    <submittedName>
        <fullName evidence="10">DNA-binding response regulator, OmpR family, contains REC and winged-helix (WHTH) domain</fullName>
    </submittedName>
    <submittedName>
        <fullName evidence="11">Response regulator transcription factor</fullName>
    </submittedName>
</protein>
<feature type="modified residue" description="4-aspartylphosphate" evidence="6">
    <location>
        <position position="53"/>
    </location>
</feature>
<organism evidence="10 12">
    <name type="scientific">Geotoga petraea</name>
    <dbReference type="NCBI Taxonomy" id="28234"/>
    <lineage>
        <taxon>Bacteria</taxon>
        <taxon>Thermotogati</taxon>
        <taxon>Thermotogota</taxon>
        <taxon>Thermotogae</taxon>
        <taxon>Petrotogales</taxon>
        <taxon>Petrotogaceae</taxon>
        <taxon>Geotoga</taxon>
    </lineage>
</organism>
<dbReference type="CDD" id="cd17574">
    <property type="entry name" value="REC_OmpR"/>
    <property type="match status" value="1"/>
</dbReference>
<dbReference type="Gene3D" id="6.10.250.690">
    <property type="match status" value="1"/>
</dbReference>
<dbReference type="SMART" id="SM00448">
    <property type="entry name" value="REC"/>
    <property type="match status" value="1"/>
</dbReference>
<dbReference type="PROSITE" id="PS51755">
    <property type="entry name" value="OMPR_PHOB"/>
    <property type="match status" value="1"/>
</dbReference>
<feature type="domain" description="OmpR/PhoB-type" evidence="9">
    <location>
        <begin position="131"/>
        <end position="230"/>
    </location>
</feature>
<gene>
    <name evidence="11" type="ORF">E4650_05120</name>
    <name evidence="10" type="ORF">SAMN04488588_0743</name>
</gene>
<dbReference type="InterPro" id="IPR016032">
    <property type="entry name" value="Sig_transdc_resp-reg_C-effctor"/>
</dbReference>
<dbReference type="GO" id="GO:0032993">
    <property type="term" value="C:protein-DNA complex"/>
    <property type="evidence" value="ECO:0007669"/>
    <property type="project" value="TreeGrafter"/>
</dbReference>
<sequence>MDKNILIIDDEIEIRNLIEIYLKSENYNIFQAENGKQGLDILKKEDIDLIILDLMMPEMNGTDFCIAARKKYDTPIIMLTAKDQDLDIILGLNLGADDYITKPFNPLELIARIKSQLRRSDFNKAKKTKDKNEYIHKGLYLNTITREVKINNEEVTLTPTEFEILKLLLINKGNVMRMDKIYEEVWGNDFMDSKNTVMVHIRKLREKIELDPKNPDFIKTIWGVGYKIEK</sequence>
<dbReference type="GO" id="GO:0000156">
    <property type="term" value="F:phosphorelay response regulator activity"/>
    <property type="evidence" value="ECO:0007669"/>
    <property type="project" value="TreeGrafter"/>
</dbReference>
<dbReference type="FunFam" id="1.10.10.10:FF:000018">
    <property type="entry name" value="DNA-binding response regulator ResD"/>
    <property type="match status" value="1"/>
</dbReference>
<evidence type="ECO:0000313" key="10">
    <source>
        <dbReference type="EMBL" id="SDC26093.1"/>
    </source>
</evidence>
<dbReference type="EMBL" id="SRME01000002">
    <property type="protein sequence ID" value="TGG88426.1"/>
    <property type="molecule type" value="Genomic_DNA"/>
</dbReference>
<accession>A0A1G6K591</accession>
<keyword evidence="2" id="KW-0902">Two-component regulatory system</keyword>
<evidence type="ECO:0000256" key="4">
    <source>
        <dbReference type="ARBA" id="ARBA00023125"/>
    </source>
</evidence>
<dbReference type="InterPro" id="IPR001789">
    <property type="entry name" value="Sig_transdc_resp-reg_receiver"/>
</dbReference>
<dbReference type="PROSITE" id="PS50110">
    <property type="entry name" value="RESPONSE_REGULATORY"/>
    <property type="match status" value="1"/>
</dbReference>
<evidence type="ECO:0000259" key="9">
    <source>
        <dbReference type="PROSITE" id="PS51755"/>
    </source>
</evidence>
<keyword evidence="3" id="KW-0805">Transcription regulation</keyword>
<evidence type="ECO:0000313" key="12">
    <source>
        <dbReference type="Proteomes" id="UP000199322"/>
    </source>
</evidence>